<dbReference type="GeneID" id="26136708"/>
<dbReference type="EMBL" id="CP013050">
    <property type="protein sequence ID" value="ALM75380.1"/>
    <property type="molecule type" value="Genomic_DNA"/>
</dbReference>
<sequence>MKKSAFLLLLIIFASGCLIKQPAVVTFEIDRTVVKAGGTFHIIVTINNTGKVAFIGADLAINNPDFKILQSPKFPSPLKVGEKVELVWIVKAPDKPGVYTIGVPLELIDELHRTWKGFYHEFTITVVKEETKMPPGELSMEVNVPSSVSGGKIFNITVELKNSGMTPIEIGEVSVNLLDGLKIINRSRIPEKIYGGQSYKIVYQIDAPYRHVSGYVTVIVNYFENGNEKKEIVSRYIEITWTPWFANNETLRKAYGDKYYWIENKYLVDGYWIERFNSTPYANVSILRNYALPLVLKSKSEVEAAEKIYSWILTHYKFGDTTASVDPQKILQQNKISYAEGQLLFTAMMKSINVPSRIVSLYNGTDCIINPLSEFYSGGRWYVVDFKHGFIGTRNEYIATPYFPRVYQLLTQGNFKLVAQAPEELKGHEHVDVGPDYLANLKDKLMTQVEKKLNPMLKTKLTLMLNRMNENEQIFALFIFASAPEKELNEMLLKYDYKDIERSMTALYEFYKDKPWPENFRKYWYILRGVYK</sequence>
<dbReference type="Pfam" id="PF01841">
    <property type="entry name" value="Transglut_core"/>
    <property type="match status" value="1"/>
</dbReference>
<dbReference type="Proteomes" id="UP000066042">
    <property type="component" value="Chromosome"/>
</dbReference>
<reference evidence="2 3" key="1">
    <citation type="journal article" date="2016" name="Genome Announc.">
        <title>Complete genome sequence of the hyperthermophilic and piezophilic archaeon Thermococcus barophilus Ch5, capable of growth at the expense of hydrogenogenesis from carbon monoxide and formate.</title>
        <authorList>
            <person name="Oger P."/>
            <person name="Sokolova T.G."/>
            <person name="Kozhevnikova D.A."/>
            <person name="Taranov E.A."/>
            <person name="Vannier P."/>
            <person name="Lee H.S."/>
            <person name="Kwon K.K."/>
            <person name="Kang S.G."/>
            <person name="Lee J.H."/>
            <person name="Bonch-Osmolovskaya E.A."/>
            <person name="Lebedinsky A.V."/>
        </authorList>
    </citation>
    <scope>NUCLEOTIDE SEQUENCE [LARGE SCALE GENOMIC DNA]</scope>
    <source>
        <strain evidence="3">Ch5</strain>
    </source>
</reference>
<feature type="domain" description="Transglutaminase-like" evidence="1">
    <location>
        <begin position="290"/>
        <end position="385"/>
    </location>
</feature>
<gene>
    <name evidence="2" type="ORF">TBCH5v1_1463</name>
</gene>
<dbReference type="InterPro" id="IPR038765">
    <property type="entry name" value="Papain-like_cys_pep_sf"/>
</dbReference>
<proteinExistence type="predicted"/>
<dbReference type="Gene3D" id="3.10.620.30">
    <property type="match status" value="1"/>
</dbReference>
<dbReference type="STRING" id="55802.TBCH5v1_1463"/>
<dbReference type="InterPro" id="IPR013783">
    <property type="entry name" value="Ig-like_fold"/>
</dbReference>
<dbReference type="Gene3D" id="2.60.40.10">
    <property type="entry name" value="Immunoglobulins"/>
    <property type="match status" value="1"/>
</dbReference>
<dbReference type="RefSeq" id="WP_056934030.1">
    <property type="nucleotide sequence ID" value="NZ_CP013050.1"/>
</dbReference>
<dbReference type="PROSITE" id="PS51257">
    <property type="entry name" value="PROKAR_LIPOPROTEIN"/>
    <property type="match status" value="1"/>
</dbReference>
<dbReference type="InterPro" id="IPR002931">
    <property type="entry name" value="Transglutaminase-like"/>
</dbReference>
<evidence type="ECO:0000313" key="3">
    <source>
        <dbReference type="Proteomes" id="UP000066042"/>
    </source>
</evidence>
<dbReference type="PATRIC" id="fig|55802.8.peg.1441"/>
<evidence type="ECO:0000259" key="1">
    <source>
        <dbReference type="Pfam" id="PF01841"/>
    </source>
</evidence>
<evidence type="ECO:0000313" key="2">
    <source>
        <dbReference type="EMBL" id="ALM75380.1"/>
    </source>
</evidence>
<name>A0A0S1XCC6_THEBA</name>
<dbReference type="SUPFAM" id="SSF54001">
    <property type="entry name" value="Cysteine proteinases"/>
    <property type="match status" value="1"/>
</dbReference>
<organism evidence="2 3">
    <name type="scientific">Thermococcus barophilus</name>
    <dbReference type="NCBI Taxonomy" id="55802"/>
    <lineage>
        <taxon>Archaea</taxon>
        <taxon>Methanobacteriati</taxon>
        <taxon>Methanobacteriota</taxon>
        <taxon>Thermococci</taxon>
        <taxon>Thermococcales</taxon>
        <taxon>Thermococcaceae</taxon>
        <taxon>Thermococcus</taxon>
    </lineage>
</organism>
<accession>A0A0S1XCC6</accession>
<protein>
    <recommendedName>
        <fullName evidence="1">Transglutaminase-like domain-containing protein</fullName>
    </recommendedName>
</protein>
<dbReference type="AlphaFoldDB" id="A0A0S1XCC6"/>